<keyword evidence="4" id="KW-1185">Reference proteome</keyword>
<feature type="region of interest" description="Disordered" evidence="1">
    <location>
        <begin position="273"/>
        <end position="292"/>
    </location>
</feature>
<feature type="region of interest" description="Disordered" evidence="1">
    <location>
        <begin position="1"/>
        <end position="25"/>
    </location>
</feature>
<protein>
    <recommendedName>
        <fullName evidence="5">Glycosyltransferase RgtA/B/C/D-like domain-containing protein</fullName>
    </recommendedName>
</protein>
<dbReference type="Proteomes" id="UP001149140">
    <property type="component" value="Unassembled WGS sequence"/>
</dbReference>
<comment type="caution">
    <text evidence="3">The sequence shown here is derived from an EMBL/GenBank/DDBJ whole genome shotgun (WGS) entry which is preliminary data.</text>
</comment>
<reference evidence="3" key="1">
    <citation type="submission" date="2022-10" db="EMBL/GenBank/DDBJ databases">
        <title>The WGS of Solirubrobacter ginsenosidimutans DSM 21036.</title>
        <authorList>
            <person name="Jiang Z."/>
        </authorList>
    </citation>
    <scope>NUCLEOTIDE SEQUENCE</scope>
    <source>
        <strain evidence="3">DSM 21036</strain>
    </source>
</reference>
<dbReference type="EMBL" id="JAPDOD010000003">
    <property type="protein sequence ID" value="MDA0159598.1"/>
    <property type="molecule type" value="Genomic_DNA"/>
</dbReference>
<evidence type="ECO:0008006" key="5">
    <source>
        <dbReference type="Google" id="ProtNLM"/>
    </source>
</evidence>
<feature type="transmembrane region" description="Helical" evidence="2">
    <location>
        <begin position="114"/>
        <end position="131"/>
    </location>
</feature>
<feature type="transmembrane region" description="Helical" evidence="2">
    <location>
        <begin position="137"/>
        <end position="165"/>
    </location>
</feature>
<dbReference type="AlphaFoldDB" id="A0A9X3S3K7"/>
<feature type="non-terminal residue" evidence="3">
    <location>
        <position position="1"/>
    </location>
</feature>
<keyword evidence="2" id="KW-1133">Transmembrane helix</keyword>
<keyword evidence="2" id="KW-0472">Membrane</keyword>
<evidence type="ECO:0000256" key="2">
    <source>
        <dbReference type="SAM" id="Phobius"/>
    </source>
</evidence>
<keyword evidence="2" id="KW-0812">Transmembrane</keyword>
<organism evidence="3 4">
    <name type="scientific">Solirubrobacter ginsenosidimutans</name>
    <dbReference type="NCBI Taxonomy" id="490573"/>
    <lineage>
        <taxon>Bacteria</taxon>
        <taxon>Bacillati</taxon>
        <taxon>Actinomycetota</taxon>
        <taxon>Thermoleophilia</taxon>
        <taxon>Solirubrobacterales</taxon>
        <taxon>Solirubrobacteraceae</taxon>
        <taxon>Solirubrobacter</taxon>
    </lineage>
</organism>
<feature type="transmembrane region" description="Helical" evidence="2">
    <location>
        <begin position="33"/>
        <end position="56"/>
    </location>
</feature>
<feature type="transmembrane region" description="Helical" evidence="2">
    <location>
        <begin position="90"/>
        <end position="107"/>
    </location>
</feature>
<evidence type="ECO:0000313" key="4">
    <source>
        <dbReference type="Proteomes" id="UP001149140"/>
    </source>
</evidence>
<sequence length="315" mass="33691">RGSAAARGGDTSRGRGHGRPAGRAAARPSGARAALTCLAVAAVALVVLYAPFLLAAGPRTVWDALVVQATKDGAYWRLPFGFGGGDAKDFVTWMLPFAAIVTLVFAARRRTIGLFVLGVGAAIYFASRADLEHAQGLLVIAAAAAALIRPRLVGATVLALLIAVGGANRASALLRPPRLVPFEHVRVPPRERDALTALIAGVQRRVPPGEPIYVAPKRSDLVTFSNPLLYFLADRPNVLHRDFLLQAKPEEQRRIVAALHAAKPKAIVRWLAPESAKPEPNRRGRPSGSTALDDYLNTAYRESARYGDYALLVPR</sequence>
<accession>A0A9X3S3K7</accession>
<name>A0A9X3S3K7_9ACTN</name>
<evidence type="ECO:0000313" key="3">
    <source>
        <dbReference type="EMBL" id="MDA0159598.1"/>
    </source>
</evidence>
<gene>
    <name evidence="3" type="ORF">OM076_04930</name>
</gene>
<evidence type="ECO:0000256" key="1">
    <source>
        <dbReference type="SAM" id="MobiDB-lite"/>
    </source>
</evidence>
<proteinExistence type="predicted"/>